<accession>A0A2J6S7Q8</accession>
<dbReference type="GO" id="GO:0016020">
    <property type="term" value="C:membrane"/>
    <property type="evidence" value="ECO:0007669"/>
    <property type="project" value="UniProtKB-SubCell"/>
</dbReference>
<organism evidence="9 10">
    <name type="scientific">Hyaloscypha variabilis (strain UAMH 11265 / GT02V1 / F)</name>
    <name type="common">Meliniomyces variabilis</name>
    <dbReference type="NCBI Taxonomy" id="1149755"/>
    <lineage>
        <taxon>Eukaryota</taxon>
        <taxon>Fungi</taxon>
        <taxon>Dikarya</taxon>
        <taxon>Ascomycota</taxon>
        <taxon>Pezizomycotina</taxon>
        <taxon>Leotiomycetes</taxon>
        <taxon>Helotiales</taxon>
        <taxon>Hyaloscyphaceae</taxon>
        <taxon>Hyaloscypha</taxon>
        <taxon>Hyaloscypha variabilis</taxon>
    </lineage>
</organism>
<dbReference type="Proteomes" id="UP000235786">
    <property type="component" value="Unassembled WGS sequence"/>
</dbReference>
<gene>
    <name evidence="9" type="ORF">L207DRAFT_577645</name>
</gene>
<proteinExistence type="inferred from homology"/>
<dbReference type="STRING" id="1149755.A0A2J6S7Q8"/>
<evidence type="ECO:0000313" key="9">
    <source>
        <dbReference type="EMBL" id="PMD46800.1"/>
    </source>
</evidence>
<comment type="similarity">
    <text evidence="5">Belongs to the SAT4 family.</text>
</comment>
<feature type="transmembrane region" description="Helical" evidence="7">
    <location>
        <begin position="212"/>
        <end position="230"/>
    </location>
</feature>
<keyword evidence="3 7" id="KW-1133">Transmembrane helix</keyword>
<evidence type="ECO:0000256" key="3">
    <source>
        <dbReference type="ARBA" id="ARBA00022989"/>
    </source>
</evidence>
<evidence type="ECO:0000256" key="5">
    <source>
        <dbReference type="ARBA" id="ARBA00038359"/>
    </source>
</evidence>
<feature type="region of interest" description="Disordered" evidence="6">
    <location>
        <begin position="323"/>
        <end position="360"/>
    </location>
</feature>
<feature type="region of interest" description="Disordered" evidence="6">
    <location>
        <begin position="285"/>
        <end position="311"/>
    </location>
</feature>
<keyword evidence="10" id="KW-1185">Reference proteome</keyword>
<evidence type="ECO:0000313" key="10">
    <source>
        <dbReference type="Proteomes" id="UP000235786"/>
    </source>
</evidence>
<keyword evidence="2 7" id="KW-0812">Transmembrane</keyword>
<dbReference type="EMBL" id="KZ613939">
    <property type="protein sequence ID" value="PMD46800.1"/>
    <property type="molecule type" value="Genomic_DNA"/>
</dbReference>
<name>A0A2J6S7Q8_HYAVF</name>
<feature type="transmembrane region" description="Helical" evidence="7">
    <location>
        <begin position="133"/>
        <end position="151"/>
    </location>
</feature>
<dbReference type="PANTHER" id="PTHR33048">
    <property type="entry name" value="PTH11-LIKE INTEGRAL MEMBRANE PROTEIN (AFU_ORTHOLOGUE AFUA_5G11245)"/>
    <property type="match status" value="1"/>
</dbReference>
<feature type="domain" description="Rhodopsin" evidence="8">
    <location>
        <begin position="34"/>
        <end position="276"/>
    </location>
</feature>
<evidence type="ECO:0000256" key="2">
    <source>
        <dbReference type="ARBA" id="ARBA00022692"/>
    </source>
</evidence>
<protein>
    <recommendedName>
        <fullName evidence="8">Rhodopsin domain-containing protein</fullName>
    </recommendedName>
</protein>
<evidence type="ECO:0000259" key="8">
    <source>
        <dbReference type="Pfam" id="PF20684"/>
    </source>
</evidence>
<evidence type="ECO:0000256" key="4">
    <source>
        <dbReference type="ARBA" id="ARBA00023136"/>
    </source>
</evidence>
<dbReference type="PANTHER" id="PTHR33048:SF146">
    <property type="entry name" value="INTEGRAL MEMBRANE PROTEIN"/>
    <property type="match status" value="1"/>
</dbReference>
<comment type="subcellular location">
    <subcellularLocation>
        <location evidence="1">Membrane</location>
        <topology evidence="1">Multi-pass membrane protein</topology>
    </subcellularLocation>
</comment>
<evidence type="ECO:0000256" key="1">
    <source>
        <dbReference type="ARBA" id="ARBA00004141"/>
    </source>
</evidence>
<sequence length="381" mass="42383">MNIPVPNGPDIDAAVPILASCWVLASIAAIVVAARVYTQARILHQFGWGDAIMILAMLFCFIHIGLNQAAHLYGFGRHFFYLDPRQRVMALKLQFSSQPMSILPATLGRVSLIMLMLHLFFGSIHYRRWVLRFLLAQTLLVNLATCITIFTQCKRVETLWDPVGVPSPCWNHDVQTYIGYFQGACNSITDLTLTCMSISLCWTLPLKFHIKLGISLLLGFSGFAFIAAVVKTIELKHLGDRLDFTFNTIDLLLWCTIENTIVIVAGSAPLLRSFFTRNTPKNTPYRTHRSSFGPISGHKTQGSTLMTGKSQDPIQLQSYSEDNSLTPWASQDAQTPHTVPDGPLDAAPTNEIPPSSMPTPLSKVVLSLFDRPHSSVFRPRP</sequence>
<dbReference type="AlphaFoldDB" id="A0A2J6S7Q8"/>
<dbReference type="OrthoDB" id="5429740at2759"/>
<dbReference type="InterPro" id="IPR049326">
    <property type="entry name" value="Rhodopsin_dom_fungi"/>
</dbReference>
<feature type="transmembrane region" description="Helical" evidence="7">
    <location>
        <begin position="13"/>
        <end position="34"/>
    </location>
</feature>
<evidence type="ECO:0000256" key="7">
    <source>
        <dbReference type="SAM" id="Phobius"/>
    </source>
</evidence>
<keyword evidence="4 7" id="KW-0472">Membrane</keyword>
<feature type="transmembrane region" description="Helical" evidence="7">
    <location>
        <begin position="46"/>
        <end position="66"/>
    </location>
</feature>
<dbReference type="InterPro" id="IPR052337">
    <property type="entry name" value="SAT4-like"/>
</dbReference>
<reference evidence="9 10" key="1">
    <citation type="submission" date="2016-04" db="EMBL/GenBank/DDBJ databases">
        <title>A degradative enzymes factory behind the ericoid mycorrhizal symbiosis.</title>
        <authorList>
            <consortium name="DOE Joint Genome Institute"/>
            <person name="Martino E."/>
            <person name="Morin E."/>
            <person name="Grelet G."/>
            <person name="Kuo A."/>
            <person name="Kohler A."/>
            <person name="Daghino S."/>
            <person name="Barry K."/>
            <person name="Choi C."/>
            <person name="Cichocki N."/>
            <person name="Clum A."/>
            <person name="Copeland A."/>
            <person name="Hainaut M."/>
            <person name="Haridas S."/>
            <person name="Labutti K."/>
            <person name="Lindquist E."/>
            <person name="Lipzen A."/>
            <person name="Khouja H.-R."/>
            <person name="Murat C."/>
            <person name="Ohm R."/>
            <person name="Olson A."/>
            <person name="Spatafora J."/>
            <person name="Veneault-Fourrey C."/>
            <person name="Henrissat B."/>
            <person name="Grigoriev I."/>
            <person name="Martin F."/>
            <person name="Perotto S."/>
        </authorList>
    </citation>
    <scope>NUCLEOTIDE SEQUENCE [LARGE SCALE GENOMIC DNA]</scope>
    <source>
        <strain evidence="9 10">F</strain>
    </source>
</reference>
<feature type="compositionally biased region" description="Polar residues" evidence="6">
    <location>
        <begin position="323"/>
        <end position="337"/>
    </location>
</feature>
<feature type="transmembrane region" description="Helical" evidence="7">
    <location>
        <begin position="102"/>
        <end position="121"/>
    </location>
</feature>
<feature type="compositionally biased region" description="Polar residues" evidence="6">
    <location>
        <begin position="298"/>
        <end position="311"/>
    </location>
</feature>
<dbReference type="Pfam" id="PF20684">
    <property type="entry name" value="Fung_rhodopsin"/>
    <property type="match status" value="1"/>
</dbReference>
<feature type="transmembrane region" description="Helical" evidence="7">
    <location>
        <begin position="251"/>
        <end position="271"/>
    </location>
</feature>
<evidence type="ECO:0000256" key="6">
    <source>
        <dbReference type="SAM" id="MobiDB-lite"/>
    </source>
</evidence>